<dbReference type="EC" id="2.7.8.7" evidence="8"/>
<feature type="binding site" evidence="8">
    <location>
        <position position="9"/>
    </location>
    <ligand>
        <name>Mg(2+)</name>
        <dbReference type="ChEBI" id="CHEBI:18420"/>
    </ligand>
</feature>
<dbReference type="NCBIfam" id="TIGR00516">
    <property type="entry name" value="acpS"/>
    <property type="match status" value="1"/>
</dbReference>
<evidence type="ECO:0000313" key="10">
    <source>
        <dbReference type="EMBL" id="VFP78156.1"/>
    </source>
</evidence>
<dbReference type="EMBL" id="LR217695">
    <property type="protein sequence ID" value="VFP78156.1"/>
    <property type="molecule type" value="Genomic_DNA"/>
</dbReference>
<evidence type="ECO:0000256" key="3">
    <source>
        <dbReference type="ARBA" id="ARBA00022723"/>
    </source>
</evidence>
<keyword evidence="5 8" id="KW-0460">Magnesium</keyword>
<feature type="binding site" evidence="8">
    <location>
        <position position="58"/>
    </location>
    <ligand>
        <name>Mg(2+)</name>
        <dbReference type="ChEBI" id="CHEBI:18420"/>
    </ligand>
</feature>
<keyword evidence="4 8" id="KW-0276">Fatty acid metabolism</keyword>
<keyword evidence="8" id="KW-0963">Cytoplasm</keyword>
<dbReference type="RefSeq" id="WP_172598573.1">
    <property type="nucleotide sequence ID" value="NZ_LR217695.1"/>
</dbReference>
<evidence type="ECO:0000259" key="9">
    <source>
        <dbReference type="Pfam" id="PF01648"/>
    </source>
</evidence>
<keyword evidence="7 8" id="KW-0275">Fatty acid biosynthesis</keyword>
<keyword evidence="3 8" id="KW-0479">Metal-binding</keyword>
<evidence type="ECO:0000256" key="4">
    <source>
        <dbReference type="ARBA" id="ARBA00022832"/>
    </source>
</evidence>
<evidence type="ECO:0000256" key="2">
    <source>
        <dbReference type="ARBA" id="ARBA00022679"/>
    </source>
</evidence>
<comment type="cofactor">
    <cofactor evidence="8">
        <name>Mg(2+)</name>
        <dbReference type="ChEBI" id="CHEBI:18420"/>
    </cofactor>
</comment>
<keyword evidence="2 8" id="KW-0808">Transferase</keyword>
<comment type="catalytic activity">
    <reaction evidence="8">
        <text>apo-[ACP] + CoA = holo-[ACP] + adenosine 3',5'-bisphosphate + H(+)</text>
        <dbReference type="Rhea" id="RHEA:12068"/>
        <dbReference type="Rhea" id="RHEA-COMP:9685"/>
        <dbReference type="Rhea" id="RHEA-COMP:9690"/>
        <dbReference type="ChEBI" id="CHEBI:15378"/>
        <dbReference type="ChEBI" id="CHEBI:29999"/>
        <dbReference type="ChEBI" id="CHEBI:57287"/>
        <dbReference type="ChEBI" id="CHEBI:58343"/>
        <dbReference type="ChEBI" id="CHEBI:64479"/>
        <dbReference type="EC" id="2.7.8.7"/>
    </reaction>
</comment>
<evidence type="ECO:0000256" key="8">
    <source>
        <dbReference type="HAMAP-Rule" id="MF_00101"/>
    </source>
</evidence>
<comment type="similarity">
    <text evidence="8">Belongs to the P-Pant transferase superfamily. AcpS family.</text>
</comment>
<dbReference type="InterPro" id="IPR037143">
    <property type="entry name" value="4-PPantetheinyl_Trfase_dom_sf"/>
</dbReference>
<dbReference type="GO" id="GO:0000287">
    <property type="term" value="F:magnesium ion binding"/>
    <property type="evidence" value="ECO:0007669"/>
    <property type="project" value="UniProtKB-UniRule"/>
</dbReference>
<dbReference type="AlphaFoldDB" id="A0A451CXQ3"/>
<dbReference type="InterPro" id="IPR004568">
    <property type="entry name" value="Ppantetheine-prot_Trfase_dom"/>
</dbReference>
<evidence type="ECO:0000256" key="6">
    <source>
        <dbReference type="ARBA" id="ARBA00023098"/>
    </source>
</evidence>
<evidence type="ECO:0000256" key="5">
    <source>
        <dbReference type="ARBA" id="ARBA00022842"/>
    </source>
</evidence>
<evidence type="ECO:0000256" key="7">
    <source>
        <dbReference type="ARBA" id="ARBA00023160"/>
    </source>
</evidence>
<sequence>MSIIGIGIDMVSILRFKKLIINYGIAIPNKILSKTELDEYTNIYHKEKFLAQIFTAKEATAKAMGLGIYNNMFLKNCEIVHNRTGKPHIKMFGYVKNKLHQLKVKKIFLSITDTSEYTQSIVILEN</sequence>
<evidence type="ECO:0000256" key="1">
    <source>
        <dbReference type="ARBA" id="ARBA00022516"/>
    </source>
</evidence>
<dbReference type="InterPro" id="IPR008278">
    <property type="entry name" value="4-PPantetheinyl_Trfase_dom"/>
</dbReference>
<accession>A0A451CXQ3</accession>
<dbReference type="NCBIfam" id="TIGR00556">
    <property type="entry name" value="pantethn_trn"/>
    <property type="match status" value="1"/>
</dbReference>
<organism evidence="10 11">
    <name type="scientific">Buchnera aphidicola</name>
    <name type="common">Cinara cuneomaculata</name>
    <dbReference type="NCBI Taxonomy" id="1660040"/>
    <lineage>
        <taxon>Bacteria</taxon>
        <taxon>Pseudomonadati</taxon>
        <taxon>Pseudomonadota</taxon>
        <taxon>Gammaproteobacteria</taxon>
        <taxon>Enterobacterales</taxon>
        <taxon>Erwiniaceae</taxon>
        <taxon>Buchnera</taxon>
    </lineage>
</organism>
<dbReference type="GO" id="GO:0008897">
    <property type="term" value="F:holo-[acyl-carrier-protein] synthase activity"/>
    <property type="evidence" value="ECO:0007669"/>
    <property type="project" value="UniProtKB-UniRule"/>
</dbReference>
<dbReference type="Pfam" id="PF01648">
    <property type="entry name" value="ACPS"/>
    <property type="match status" value="1"/>
</dbReference>
<reference evidence="10 11" key="1">
    <citation type="submission" date="2019-02" db="EMBL/GenBank/DDBJ databases">
        <authorList>
            <person name="Manzano-Marin A."/>
            <person name="Manzano-Marin A."/>
        </authorList>
    </citation>
    <scope>NUCLEOTIDE SEQUENCE [LARGE SCALE GENOMIC DNA]</scope>
    <source>
        <strain evidence="10 11">BuCicuneomaculata</strain>
    </source>
</reference>
<dbReference type="InterPro" id="IPR002582">
    <property type="entry name" value="ACPS"/>
</dbReference>
<dbReference type="GO" id="GO:0005737">
    <property type="term" value="C:cytoplasm"/>
    <property type="evidence" value="ECO:0007669"/>
    <property type="project" value="UniProtKB-SubCell"/>
</dbReference>
<keyword evidence="6 8" id="KW-0443">Lipid metabolism</keyword>
<dbReference type="GO" id="GO:0006633">
    <property type="term" value="P:fatty acid biosynthetic process"/>
    <property type="evidence" value="ECO:0007669"/>
    <property type="project" value="UniProtKB-UniRule"/>
</dbReference>
<dbReference type="HAMAP" id="MF_00101">
    <property type="entry name" value="AcpS"/>
    <property type="match status" value="1"/>
</dbReference>
<dbReference type="Proteomes" id="UP000294404">
    <property type="component" value="Chromosome"/>
</dbReference>
<gene>
    <name evidence="8 10" type="primary">acpS</name>
    <name evidence="10" type="ORF">BUCICUMA2628_168</name>
</gene>
<comment type="function">
    <text evidence="8">Transfers the 4'-phosphopantetheine moiety from coenzyme A to a Ser of acyl-carrier-protein.</text>
</comment>
<dbReference type="Gene3D" id="3.90.470.20">
    <property type="entry name" value="4'-phosphopantetheinyl transferase domain"/>
    <property type="match status" value="1"/>
</dbReference>
<feature type="domain" description="4'-phosphopantetheinyl transferase" evidence="9">
    <location>
        <begin position="5"/>
        <end position="96"/>
    </location>
</feature>
<proteinExistence type="inferred from homology"/>
<comment type="subcellular location">
    <subcellularLocation>
        <location evidence="8">Cytoplasm</location>
    </subcellularLocation>
</comment>
<evidence type="ECO:0000313" key="11">
    <source>
        <dbReference type="Proteomes" id="UP000294404"/>
    </source>
</evidence>
<protein>
    <recommendedName>
        <fullName evidence="8">Holo-[acyl-carrier-protein] synthase</fullName>
        <shortName evidence="8">Holo-ACP synthase</shortName>
        <ecNumber evidence="8">2.7.8.7</ecNumber>
    </recommendedName>
    <alternativeName>
        <fullName evidence="8">4'-phosphopantetheinyl transferase AcpS</fullName>
    </alternativeName>
</protein>
<name>A0A451CXQ3_9GAMM</name>
<dbReference type="SUPFAM" id="SSF56214">
    <property type="entry name" value="4'-phosphopantetheinyl transferase"/>
    <property type="match status" value="1"/>
</dbReference>
<keyword evidence="1 8" id="KW-0444">Lipid biosynthesis</keyword>